<evidence type="ECO:0000256" key="1">
    <source>
        <dbReference type="SAM" id="SignalP"/>
    </source>
</evidence>
<sequence>MHTRALAIALLIPAALATTSCRKQAEMTTAEALQAVQEASTSGDAENVTAGSIEITTDFTIGQAAEAAAQEIRDFVTSQLPCAAVTLTGATLEVEYGKNPGSCTYKGNTYSGKHAITVTKNDMDDVVVNHTWTKLSNGRVEVSGTAEVTWSAAEETRHVAHELDWTRLSDGKTGKGTGDRTQRPLEGGLVEGFQVDGARSWTSQGGTWDLAIEGVQFRWADPVPQAGTYRLADPKERSLSMTFDRVDEDTIKVTLTSGAKTFSFDVSKGGAVSES</sequence>
<name>A0A6N7PKH7_9BACT</name>
<evidence type="ECO:0008006" key="4">
    <source>
        <dbReference type="Google" id="ProtNLM"/>
    </source>
</evidence>
<organism evidence="2 3">
    <name type="scientific">Polyangium spumosum</name>
    <dbReference type="NCBI Taxonomy" id="889282"/>
    <lineage>
        <taxon>Bacteria</taxon>
        <taxon>Pseudomonadati</taxon>
        <taxon>Myxococcota</taxon>
        <taxon>Polyangia</taxon>
        <taxon>Polyangiales</taxon>
        <taxon>Polyangiaceae</taxon>
        <taxon>Polyangium</taxon>
    </lineage>
</organism>
<comment type="caution">
    <text evidence="2">The sequence shown here is derived from an EMBL/GenBank/DDBJ whole genome shotgun (WGS) entry which is preliminary data.</text>
</comment>
<feature type="chain" id="PRO_5026929903" description="Lipoprotein" evidence="1">
    <location>
        <begin position="26"/>
        <end position="275"/>
    </location>
</feature>
<keyword evidence="1" id="KW-0732">Signal</keyword>
<dbReference type="RefSeq" id="WP_153817507.1">
    <property type="nucleotide sequence ID" value="NZ_WJIE01000001.1"/>
</dbReference>
<reference evidence="2 3" key="1">
    <citation type="submission" date="2019-10" db="EMBL/GenBank/DDBJ databases">
        <title>A soil myxobacterium in the family Polyangiaceae.</title>
        <authorList>
            <person name="Li Y."/>
            <person name="Wang J."/>
        </authorList>
    </citation>
    <scope>NUCLEOTIDE SEQUENCE [LARGE SCALE GENOMIC DNA]</scope>
    <source>
        <strain evidence="2 3">DSM 14734</strain>
    </source>
</reference>
<evidence type="ECO:0000313" key="2">
    <source>
        <dbReference type="EMBL" id="MRG90614.1"/>
    </source>
</evidence>
<gene>
    <name evidence="2" type="ORF">GF068_01550</name>
</gene>
<evidence type="ECO:0000313" key="3">
    <source>
        <dbReference type="Proteomes" id="UP000440224"/>
    </source>
</evidence>
<dbReference type="PROSITE" id="PS51257">
    <property type="entry name" value="PROKAR_LIPOPROTEIN"/>
    <property type="match status" value="1"/>
</dbReference>
<dbReference type="OrthoDB" id="5498488at2"/>
<dbReference type="AlphaFoldDB" id="A0A6N7PKH7"/>
<dbReference type="EMBL" id="WJIE01000001">
    <property type="protein sequence ID" value="MRG90614.1"/>
    <property type="molecule type" value="Genomic_DNA"/>
</dbReference>
<proteinExistence type="predicted"/>
<feature type="signal peptide" evidence="1">
    <location>
        <begin position="1"/>
        <end position="25"/>
    </location>
</feature>
<keyword evidence="3" id="KW-1185">Reference proteome</keyword>
<dbReference type="Proteomes" id="UP000440224">
    <property type="component" value="Unassembled WGS sequence"/>
</dbReference>
<accession>A0A6N7PKH7</accession>
<protein>
    <recommendedName>
        <fullName evidence="4">Lipoprotein</fullName>
    </recommendedName>
</protein>